<accession>A0A699Z0F5</accession>
<evidence type="ECO:0000313" key="3">
    <source>
        <dbReference type="Proteomes" id="UP000485058"/>
    </source>
</evidence>
<protein>
    <submittedName>
        <fullName evidence="2">Uncharacterized protein</fullName>
    </submittedName>
</protein>
<dbReference type="Proteomes" id="UP000485058">
    <property type="component" value="Unassembled WGS sequence"/>
</dbReference>
<comment type="caution">
    <text evidence="2">The sequence shown here is derived from an EMBL/GenBank/DDBJ whole genome shotgun (WGS) entry which is preliminary data.</text>
</comment>
<dbReference type="AlphaFoldDB" id="A0A699Z0F5"/>
<sequence>MGRLESEDDDPEIFYDARSSGRTTSPATTTSTASLLP</sequence>
<evidence type="ECO:0000313" key="2">
    <source>
        <dbReference type="EMBL" id="GFH13088.1"/>
    </source>
</evidence>
<name>A0A699Z0F5_HAELA</name>
<feature type="compositionally biased region" description="Low complexity" evidence="1">
    <location>
        <begin position="18"/>
        <end position="37"/>
    </location>
</feature>
<gene>
    <name evidence="2" type="ORF">HaLaN_08898</name>
</gene>
<dbReference type="EMBL" id="BLLF01000573">
    <property type="protein sequence ID" value="GFH13088.1"/>
    <property type="molecule type" value="Genomic_DNA"/>
</dbReference>
<proteinExistence type="predicted"/>
<organism evidence="2 3">
    <name type="scientific">Haematococcus lacustris</name>
    <name type="common">Green alga</name>
    <name type="synonym">Haematococcus pluvialis</name>
    <dbReference type="NCBI Taxonomy" id="44745"/>
    <lineage>
        <taxon>Eukaryota</taxon>
        <taxon>Viridiplantae</taxon>
        <taxon>Chlorophyta</taxon>
        <taxon>core chlorophytes</taxon>
        <taxon>Chlorophyceae</taxon>
        <taxon>CS clade</taxon>
        <taxon>Chlamydomonadales</taxon>
        <taxon>Haematococcaceae</taxon>
        <taxon>Haematococcus</taxon>
    </lineage>
</organism>
<evidence type="ECO:0000256" key="1">
    <source>
        <dbReference type="SAM" id="MobiDB-lite"/>
    </source>
</evidence>
<feature type="region of interest" description="Disordered" evidence="1">
    <location>
        <begin position="1"/>
        <end position="37"/>
    </location>
</feature>
<feature type="compositionally biased region" description="Acidic residues" evidence="1">
    <location>
        <begin position="1"/>
        <end position="13"/>
    </location>
</feature>
<keyword evidence="3" id="KW-1185">Reference proteome</keyword>
<reference evidence="2 3" key="1">
    <citation type="submission" date="2020-02" db="EMBL/GenBank/DDBJ databases">
        <title>Draft genome sequence of Haematococcus lacustris strain NIES-144.</title>
        <authorList>
            <person name="Morimoto D."/>
            <person name="Nakagawa S."/>
            <person name="Yoshida T."/>
            <person name="Sawayama S."/>
        </authorList>
    </citation>
    <scope>NUCLEOTIDE SEQUENCE [LARGE SCALE GENOMIC DNA]</scope>
    <source>
        <strain evidence="2 3">NIES-144</strain>
    </source>
</reference>